<evidence type="ECO:0000313" key="2">
    <source>
        <dbReference type="Proteomes" id="UP000789508"/>
    </source>
</evidence>
<comment type="caution">
    <text evidence="1">The sequence shown here is derived from an EMBL/GenBank/DDBJ whole genome shotgun (WGS) entry which is preliminary data.</text>
</comment>
<sequence length="49" mass="5830">MKKFEVGGIVILAFELKESEAWRSQNRANRLHLLNPETRPLLIRFQTMF</sequence>
<dbReference type="AlphaFoldDB" id="A0A9N8ZAI3"/>
<evidence type="ECO:0000313" key="1">
    <source>
        <dbReference type="EMBL" id="CAG8486973.1"/>
    </source>
</evidence>
<keyword evidence="2" id="KW-1185">Reference proteome</keyword>
<reference evidence="1" key="1">
    <citation type="submission" date="2021-06" db="EMBL/GenBank/DDBJ databases">
        <authorList>
            <person name="Kallberg Y."/>
            <person name="Tangrot J."/>
            <person name="Rosling A."/>
        </authorList>
    </citation>
    <scope>NUCLEOTIDE SEQUENCE</scope>
    <source>
        <strain evidence="1">FL130A</strain>
    </source>
</reference>
<protein>
    <submittedName>
        <fullName evidence="1">1517_t:CDS:1</fullName>
    </submittedName>
</protein>
<proteinExistence type="predicted"/>
<name>A0A9N8ZAI3_9GLOM</name>
<organism evidence="1 2">
    <name type="scientific">Ambispora leptoticha</name>
    <dbReference type="NCBI Taxonomy" id="144679"/>
    <lineage>
        <taxon>Eukaryota</taxon>
        <taxon>Fungi</taxon>
        <taxon>Fungi incertae sedis</taxon>
        <taxon>Mucoromycota</taxon>
        <taxon>Glomeromycotina</taxon>
        <taxon>Glomeromycetes</taxon>
        <taxon>Archaeosporales</taxon>
        <taxon>Ambisporaceae</taxon>
        <taxon>Ambispora</taxon>
    </lineage>
</organism>
<dbReference type="Proteomes" id="UP000789508">
    <property type="component" value="Unassembled WGS sequence"/>
</dbReference>
<gene>
    <name evidence="1" type="ORF">ALEPTO_LOCUS2782</name>
</gene>
<dbReference type="EMBL" id="CAJVPS010000448">
    <property type="protein sequence ID" value="CAG8486973.1"/>
    <property type="molecule type" value="Genomic_DNA"/>
</dbReference>
<accession>A0A9N8ZAI3</accession>